<feature type="domain" description="Trafficking protein particle complex subunit 13 C-terminal" evidence="3">
    <location>
        <begin position="247"/>
        <end position="340"/>
    </location>
</feature>
<dbReference type="AlphaFoldDB" id="A0A7S1AKM6"/>
<dbReference type="InterPro" id="IPR010378">
    <property type="entry name" value="TRAPPC13"/>
</dbReference>
<proteinExistence type="inferred from homology"/>
<name>A0A7S1AKM6_NOCSC</name>
<evidence type="ECO:0000313" key="4">
    <source>
        <dbReference type="EMBL" id="CAD8857087.1"/>
    </source>
</evidence>
<evidence type="ECO:0000259" key="3">
    <source>
        <dbReference type="Pfam" id="PF23643"/>
    </source>
</evidence>
<dbReference type="GO" id="GO:1990072">
    <property type="term" value="C:TRAPPIII protein complex"/>
    <property type="evidence" value="ECO:0007669"/>
    <property type="project" value="TreeGrafter"/>
</dbReference>
<dbReference type="InterPro" id="IPR055428">
    <property type="entry name" value="TRAPPC13_C"/>
</dbReference>
<evidence type="ECO:0000256" key="1">
    <source>
        <dbReference type="ARBA" id="ARBA00010785"/>
    </source>
</evidence>
<dbReference type="Pfam" id="PF06159">
    <property type="entry name" value="TRAPPC13_N"/>
    <property type="match status" value="1"/>
</dbReference>
<feature type="domain" description="Trafficking protein particle complex subunit 13 N-terminal" evidence="2">
    <location>
        <begin position="23"/>
        <end position="128"/>
    </location>
</feature>
<dbReference type="EMBL" id="HBFQ01044355">
    <property type="protein sequence ID" value="CAD8857087.1"/>
    <property type="molecule type" value="Transcribed_RNA"/>
</dbReference>
<evidence type="ECO:0000259" key="2">
    <source>
        <dbReference type="Pfam" id="PF06159"/>
    </source>
</evidence>
<gene>
    <name evidence="4" type="ORF">NSCI0253_LOCUS31439</name>
</gene>
<dbReference type="PANTHER" id="PTHR13134:SF3">
    <property type="entry name" value="TRAFFICKING PROTEIN PARTICLE COMPLEX SUBUNIT 13"/>
    <property type="match status" value="1"/>
</dbReference>
<dbReference type="PANTHER" id="PTHR13134">
    <property type="entry name" value="TRAFFICKING PROTEIN PARTICLE COMPLEX SUBUNIT 13"/>
    <property type="match status" value="1"/>
</dbReference>
<reference evidence="4" key="1">
    <citation type="submission" date="2021-01" db="EMBL/GenBank/DDBJ databases">
        <authorList>
            <person name="Corre E."/>
            <person name="Pelletier E."/>
            <person name="Niang G."/>
            <person name="Scheremetjew M."/>
            <person name="Finn R."/>
            <person name="Kale V."/>
            <person name="Holt S."/>
            <person name="Cochrane G."/>
            <person name="Meng A."/>
            <person name="Brown T."/>
            <person name="Cohen L."/>
        </authorList>
    </citation>
    <scope>NUCLEOTIDE SEQUENCE</scope>
</reference>
<dbReference type="InterPro" id="IPR055427">
    <property type="entry name" value="TRAPPC13_N"/>
</dbReference>
<comment type="similarity">
    <text evidence="1">Belongs to the TRAPPC13 family.</text>
</comment>
<sequence length="342" mass="37587">MEDALTLKVMRLRRPQAEPTVMVETPKLLLPTHVKESLVGEPFTGYLHLANHSAVSVTSVVLRVELQIGSSRFVLFDNGLSPVTIEPGAFFETDAEHELQDEGTYVLTCHVSYFTNEPCAFKRSYRFTALQPFVVVHRFAQLDSRLLVECVVENTTGGSIYLTSAELMCPDGEASLIGAFRSIILKPRGAHNLIFSVVSESDLTSCDVVGSLSLGWRVTDGPSGCTVTPVKVKPVERELCVHVVSCPRQVQVEVPFQLEVEVVNRSAKAADAYIHFDGRGSVKIHGLTQRAVGMLEPSCTKRVMLDFQASVPGIHPLRGITLVDELTQVHRDLDAICDIIAF</sequence>
<dbReference type="Pfam" id="PF23643">
    <property type="entry name" value="TRAPPC13_C"/>
    <property type="match status" value="1"/>
</dbReference>
<accession>A0A7S1AKM6</accession>
<protein>
    <submittedName>
        <fullName evidence="4">Uncharacterized protein</fullName>
    </submittedName>
</protein>
<organism evidence="4">
    <name type="scientific">Noctiluca scintillans</name>
    <name type="common">Sea sparkle</name>
    <name type="synonym">Red tide dinoflagellate</name>
    <dbReference type="NCBI Taxonomy" id="2966"/>
    <lineage>
        <taxon>Eukaryota</taxon>
        <taxon>Sar</taxon>
        <taxon>Alveolata</taxon>
        <taxon>Dinophyceae</taxon>
        <taxon>Noctilucales</taxon>
        <taxon>Noctilucaceae</taxon>
        <taxon>Noctiluca</taxon>
    </lineage>
</organism>